<organism evidence="2 3">
    <name type="scientific">Macaca fascicularis</name>
    <name type="common">Crab-eating macaque</name>
    <name type="synonym">Cynomolgus monkey</name>
    <dbReference type="NCBI Taxonomy" id="9541"/>
    <lineage>
        <taxon>Eukaryota</taxon>
        <taxon>Metazoa</taxon>
        <taxon>Chordata</taxon>
        <taxon>Craniata</taxon>
        <taxon>Vertebrata</taxon>
        <taxon>Euteleostomi</taxon>
        <taxon>Mammalia</taxon>
        <taxon>Eutheria</taxon>
        <taxon>Euarchontoglires</taxon>
        <taxon>Primates</taxon>
        <taxon>Haplorrhini</taxon>
        <taxon>Catarrhini</taxon>
        <taxon>Cercopithecidae</taxon>
        <taxon>Cercopithecinae</taxon>
        <taxon>Macaca</taxon>
    </lineage>
</organism>
<keyword evidence="3" id="KW-1185">Reference proteome</keyword>
<proteinExistence type="predicted"/>
<keyword evidence="1" id="KW-1133">Transmembrane helix</keyword>
<name>A0A7N9CAK5_MACFA</name>
<accession>A0A7N9CAK5</accession>
<evidence type="ECO:0000313" key="3">
    <source>
        <dbReference type="Proteomes" id="UP000233100"/>
    </source>
</evidence>
<evidence type="ECO:0000313" key="2">
    <source>
        <dbReference type="Ensembl" id="ENSMFAP00000046170.1"/>
    </source>
</evidence>
<dbReference type="GeneTree" id="ENSGT00940000164709"/>
<evidence type="ECO:0000256" key="1">
    <source>
        <dbReference type="SAM" id="Phobius"/>
    </source>
</evidence>
<reference evidence="2" key="3">
    <citation type="submission" date="2025-09" db="UniProtKB">
        <authorList>
            <consortium name="Ensembl"/>
        </authorList>
    </citation>
    <scope>IDENTIFICATION</scope>
</reference>
<dbReference type="AlphaFoldDB" id="A0A7N9CAK5"/>
<dbReference type="Proteomes" id="UP000233100">
    <property type="component" value="Chromosome 2"/>
</dbReference>
<dbReference type="PANTHER" id="PTHR46254">
    <property type="entry name" value="PROTEIN GVQW1-RELATED"/>
    <property type="match status" value="1"/>
</dbReference>
<dbReference type="PANTHER" id="PTHR46254:SF3">
    <property type="entry name" value="SECRETED PROTEIN"/>
    <property type="match status" value="1"/>
</dbReference>
<protein>
    <submittedName>
        <fullName evidence="2">Uncharacterized protein</fullName>
    </submittedName>
</protein>
<dbReference type="Ensembl" id="ENSMFAT00000084439.1">
    <property type="protein sequence ID" value="ENSMFAP00000046170.1"/>
    <property type="gene ID" value="ENSMFAG00000065268.1"/>
</dbReference>
<keyword evidence="1" id="KW-0472">Membrane</keyword>
<sequence>MSPGVSLPFPSSHLPPRVHTYLSYLLFEMESRCVAQAGVLWHVLGSLQPLPPGFKRFSCLNLPSTWDYGHVPPCLANFVFSVETGFRHVGQAGLELLTSGDPPALASHSAGITGVSHRARPLSHLYTCLLILTSVFTPSPLSFSCSHLSSLCSCLTFSPFWFEGQSSLACIFVLFLFFFPRKSVLFFK</sequence>
<reference evidence="2" key="2">
    <citation type="submission" date="2025-08" db="UniProtKB">
        <authorList>
            <consortium name="Ensembl"/>
        </authorList>
    </citation>
    <scope>IDENTIFICATION</scope>
</reference>
<reference evidence="2 3" key="1">
    <citation type="submission" date="2013-03" db="EMBL/GenBank/DDBJ databases">
        <authorList>
            <person name="Warren W."/>
            <person name="Wilson R.K."/>
        </authorList>
    </citation>
    <scope>NUCLEOTIDE SEQUENCE</scope>
</reference>
<feature type="transmembrane region" description="Helical" evidence="1">
    <location>
        <begin position="160"/>
        <end position="179"/>
    </location>
</feature>
<keyword evidence="1" id="KW-0812">Transmembrane</keyword>
<dbReference type="PRINTS" id="PR02045">
    <property type="entry name" value="F138DOMAIN"/>
</dbReference>